<evidence type="ECO:0000313" key="2">
    <source>
        <dbReference type="Proteomes" id="UP000027238"/>
    </source>
</evidence>
<dbReference type="eggNOG" id="ENOG502SY38">
    <property type="taxonomic scope" value="Eukaryota"/>
</dbReference>
<organism evidence="1 2">
    <name type="scientific">Colletotrichum sublineola</name>
    <name type="common">Sorghum anthracnose fungus</name>
    <dbReference type="NCBI Taxonomy" id="1173701"/>
    <lineage>
        <taxon>Eukaryota</taxon>
        <taxon>Fungi</taxon>
        <taxon>Dikarya</taxon>
        <taxon>Ascomycota</taxon>
        <taxon>Pezizomycotina</taxon>
        <taxon>Sordariomycetes</taxon>
        <taxon>Hypocreomycetidae</taxon>
        <taxon>Glomerellales</taxon>
        <taxon>Glomerellaceae</taxon>
        <taxon>Colletotrichum</taxon>
        <taxon>Colletotrichum graminicola species complex</taxon>
    </lineage>
</organism>
<dbReference type="HOGENOM" id="CLU_085779_0_0_1"/>
<dbReference type="EMBL" id="JMSE01000519">
    <property type="protein sequence ID" value="KDN69379.1"/>
    <property type="molecule type" value="Genomic_DNA"/>
</dbReference>
<proteinExistence type="predicted"/>
<dbReference type="Proteomes" id="UP000027238">
    <property type="component" value="Unassembled WGS sequence"/>
</dbReference>
<gene>
    <name evidence="1" type="ORF">CSUB01_10002</name>
</gene>
<dbReference type="OMA" id="NFYAPRR"/>
<sequence>MAAQLSMLDDDDDVKPPTYDDTLAEARGQLNCGETPTLFLDKTTIFANTSPPRALYELSNIVTEARSLIYGVQKVVYRVSPAVGSDKIRTRLDHIYDFTQDPLKALESYKMQLNNVVVIRGQMSSKKTYKEVHLMPGVTGWKIKDHFKVGDSPAHQLKHENEVHWKNMEGEVVAIETLPKRDKEKKLLNMPQLEIKIPMEDKELDLLVTSWMARLWRQSADETKEPMTWKDFKEISKIALSNNRPGVWMLG</sequence>
<accession>A0A066XNY6</accession>
<name>A0A066XNY6_COLSU</name>
<evidence type="ECO:0000313" key="1">
    <source>
        <dbReference type="EMBL" id="KDN69379.1"/>
    </source>
</evidence>
<reference evidence="2" key="1">
    <citation type="journal article" date="2014" name="Genome Announc.">
        <title>Draft genome sequence of Colletotrichum sublineola, a destructive pathogen of cultivated sorghum.</title>
        <authorList>
            <person name="Baroncelli R."/>
            <person name="Sanz-Martin J.M."/>
            <person name="Rech G.E."/>
            <person name="Sukno S.A."/>
            <person name="Thon M.R."/>
        </authorList>
    </citation>
    <scope>NUCLEOTIDE SEQUENCE [LARGE SCALE GENOMIC DNA]</scope>
    <source>
        <strain evidence="2">TX430BB</strain>
    </source>
</reference>
<protein>
    <submittedName>
        <fullName evidence="1">Uncharacterized protein</fullName>
    </submittedName>
</protein>
<comment type="caution">
    <text evidence="1">The sequence shown here is derived from an EMBL/GenBank/DDBJ whole genome shotgun (WGS) entry which is preliminary data.</text>
</comment>
<dbReference type="OrthoDB" id="4196148at2759"/>
<keyword evidence="2" id="KW-1185">Reference proteome</keyword>
<dbReference type="AlphaFoldDB" id="A0A066XNY6"/>